<keyword evidence="1" id="KW-0732">Signal</keyword>
<accession>A0ABT9A9N9</accession>
<evidence type="ECO:0000256" key="1">
    <source>
        <dbReference type="SAM" id="SignalP"/>
    </source>
</evidence>
<proteinExistence type="predicted"/>
<dbReference type="EMBL" id="JAUQSX010000004">
    <property type="protein sequence ID" value="MDO7846550.1"/>
    <property type="molecule type" value="Genomic_DNA"/>
</dbReference>
<dbReference type="InterPro" id="IPR012334">
    <property type="entry name" value="Pectin_lyas_fold"/>
</dbReference>
<evidence type="ECO:0000313" key="2">
    <source>
        <dbReference type="EMBL" id="MDO7846550.1"/>
    </source>
</evidence>
<sequence>MKNLSASLLFVLLALAGQLASAQTIRRVNNSGITGTNIYATIQAAHDAATAGDIIQVEPSTTTYAGFTCTKQLSIVGPGYFLGENQPPALQANTIPATVSTVYFNAGSAGSSIAGISSNATWYVGANNVVIQRCYITGYVYLSYGVLTSNAVIRQNYFYGVLEYSGASTNSLITNNIMYTGGTSLSSTGSSGEFSNNSVIAGGTSLNNFTVRNNYFATTFTPTSNTNWDYNFFAQSTLPTLGTVGTHNTANVTAASIFALAPTAPGQFDAWYKLKSGSNAAVGAGQGGVDIGATGSATGYGYHFGGLPAIPAIYQLNQAVTGNTLNVTLGTRSNN</sequence>
<evidence type="ECO:0008006" key="4">
    <source>
        <dbReference type="Google" id="ProtNLM"/>
    </source>
</evidence>
<name>A0ABT9A9N9_9BACT</name>
<keyword evidence="3" id="KW-1185">Reference proteome</keyword>
<dbReference type="RefSeq" id="WP_305011238.1">
    <property type="nucleotide sequence ID" value="NZ_JAUQSX010000004.1"/>
</dbReference>
<evidence type="ECO:0000313" key="3">
    <source>
        <dbReference type="Proteomes" id="UP001167796"/>
    </source>
</evidence>
<organism evidence="2 3">
    <name type="scientific">Hymenobacter mellowenesis</name>
    <dbReference type="NCBI Taxonomy" id="3063995"/>
    <lineage>
        <taxon>Bacteria</taxon>
        <taxon>Pseudomonadati</taxon>
        <taxon>Bacteroidota</taxon>
        <taxon>Cytophagia</taxon>
        <taxon>Cytophagales</taxon>
        <taxon>Hymenobacteraceae</taxon>
        <taxon>Hymenobacter</taxon>
    </lineage>
</organism>
<dbReference type="InterPro" id="IPR011050">
    <property type="entry name" value="Pectin_lyase_fold/virulence"/>
</dbReference>
<dbReference type="SUPFAM" id="SSF51126">
    <property type="entry name" value="Pectin lyase-like"/>
    <property type="match status" value="1"/>
</dbReference>
<feature type="signal peptide" evidence="1">
    <location>
        <begin position="1"/>
        <end position="22"/>
    </location>
</feature>
<dbReference type="Gene3D" id="2.160.20.10">
    <property type="entry name" value="Single-stranded right-handed beta-helix, Pectin lyase-like"/>
    <property type="match status" value="1"/>
</dbReference>
<reference evidence="2" key="1">
    <citation type="submission" date="2023-07" db="EMBL/GenBank/DDBJ databases">
        <authorList>
            <person name="Kim M.K."/>
        </authorList>
    </citation>
    <scope>NUCLEOTIDE SEQUENCE</scope>
    <source>
        <strain evidence="2">M29</strain>
    </source>
</reference>
<comment type="caution">
    <text evidence="2">The sequence shown here is derived from an EMBL/GenBank/DDBJ whole genome shotgun (WGS) entry which is preliminary data.</text>
</comment>
<gene>
    <name evidence="2" type="ORF">Q5H92_09300</name>
</gene>
<protein>
    <recommendedName>
        <fullName evidence="4">Right handed beta helix domain-containing protein</fullName>
    </recommendedName>
</protein>
<feature type="chain" id="PRO_5046509601" description="Right handed beta helix domain-containing protein" evidence="1">
    <location>
        <begin position="23"/>
        <end position="335"/>
    </location>
</feature>
<dbReference type="Proteomes" id="UP001167796">
    <property type="component" value="Unassembled WGS sequence"/>
</dbReference>